<reference evidence="2" key="2">
    <citation type="submission" date="2021-09" db="EMBL/GenBank/DDBJ databases">
        <authorList>
            <person name="Gilroy R."/>
        </authorList>
    </citation>
    <scope>NUCLEOTIDE SEQUENCE</scope>
    <source>
        <strain evidence="2">CHK55-1828</strain>
    </source>
</reference>
<evidence type="ECO:0000256" key="1">
    <source>
        <dbReference type="SAM" id="Phobius"/>
    </source>
</evidence>
<evidence type="ECO:0000313" key="2">
    <source>
        <dbReference type="EMBL" id="HJF92231.1"/>
    </source>
</evidence>
<comment type="caution">
    <text evidence="2">The sequence shown here is derived from an EMBL/GenBank/DDBJ whole genome shotgun (WGS) entry which is preliminary data.</text>
</comment>
<proteinExistence type="predicted"/>
<evidence type="ECO:0000313" key="3">
    <source>
        <dbReference type="Proteomes" id="UP000717835"/>
    </source>
</evidence>
<dbReference type="AlphaFoldDB" id="A0A921LBY5"/>
<keyword evidence="1" id="KW-0812">Transmembrane</keyword>
<dbReference type="Proteomes" id="UP000717835">
    <property type="component" value="Unassembled WGS sequence"/>
</dbReference>
<dbReference type="RefSeq" id="WP_276827722.1">
    <property type="nucleotide sequence ID" value="NZ_DYVX01000059.1"/>
</dbReference>
<dbReference type="EMBL" id="DYVX01000059">
    <property type="protein sequence ID" value="HJF92231.1"/>
    <property type="molecule type" value="Genomic_DNA"/>
</dbReference>
<gene>
    <name evidence="2" type="ORF">K8W02_07590</name>
</gene>
<keyword evidence="1" id="KW-1133">Transmembrane helix</keyword>
<accession>A0A921LBY5</accession>
<protein>
    <submittedName>
        <fullName evidence="2">Uncharacterized protein</fullName>
    </submittedName>
</protein>
<sequence>MKVDEMERLLAAYYEGTTDEHEENRLKEALRTEDVPEHLESDRRLLAALEEESPQEIPVPEGLEEKLSRLIDRKDEELPHFLRPNRTRRNWRWAAGVAATFLVLMGIGWGVTTMEKKPVPPTPLDTFSDPQDAYRMLQATFSEMSSNWRAGIEQMQEVQSQMDVVQQEVKQELSK</sequence>
<feature type="transmembrane region" description="Helical" evidence="1">
    <location>
        <begin position="91"/>
        <end position="111"/>
    </location>
</feature>
<organism evidence="2 3">
    <name type="scientific">Mediterranea massiliensis</name>
    <dbReference type="NCBI Taxonomy" id="1841865"/>
    <lineage>
        <taxon>Bacteria</taxon>
        <taxon>Pseudomonadati</taxon>
        <taxon>Bacteroidota</taxon>
        <taxon>Bacteroidia</taxon>
        <taxon>Bacteroidales</taxon>
        <taxon>Bacteroidaceae</taxon>
        <taxon>Mediterranea</taxon>
    </lineage>
</organism>
<keyword evidence="1" id="KW-0472">Membrane</keyword>
<name>A0A921LBY5_9BACT</name>
<reference evidence="2" key="1">
    <citation type="journal article" date="2021" name="PeerJ">
        <title>Extensive microbial diversity within the chicken gut microbiome revealed by metagenomics and culture.</title>
        <authorList>
            <person name="Gilroy R."/>
            <person name="Ravi A."/>
            <person name="Getino M."/>
            <person name="Pursley I."/>
            <person name="Horton D.L."/>
            <person name="Alikhan N.F."/>
            <person name="Baker D."/>
            <person name="Gharbi K."/>
            <person name="Hall N."/>
            <person name="Watson M."/>
            <person name="Adriaenssens E.M."/>
            <person name="Foster-Nyarko E."/>
            <person name="Jarju S."/>
            <person name="Secka A."/>
            <person name="Antonio M."/>
            <person name="Oren A."/>
            <person name="Chaudhuri R.R."/>
            <person name="La Ragione R."/>
            <person name="Hildebrand F."/>
            <person name="Pallen M.J."/>
        </authorList>
    </citation>
    <scope>NUCLEOTIDE SEQUENCE</scope>
    <source>
        <strain evidence="2">CHK55-1828</strain>
    </source>
</reference>